<name>A0A8A1MA07_AJECA</name>
<dbReference type="EMBL" id="CP069114">
    <property type="protein sequence ID" value="QSS63346.1"/>
    <property type="molecule type" value="Genomic_DNA"/>
</dbReference>
<reference evidence="2" key="1">
    <citation type="submission" date="2021-01" db="EMBL/GenBank/DDBJ databases">
        <title>Chromosome-level genome assembly of a human fungal pathogen reveals clustering of transcriptionally co-regulated genes.</title>
        <authorList>
            <person name="Voorhies M."/>
            <person name="Cohen S."/>
            <person name="Shea T.P."/>
            <person name="Petrus S."/>
            <person name="Munoz J.F."/>
            <person name="Poplawski S."/>
            <person name="Goldman W.E."/>
            <person name="Michael T."/>
            <person name="Cuomo C.A."/>
            <person name="Sil A."/>
            <person name="Beyhan S."/>
        </authorList>
    </citation>
    <scope>NUCLEOTIDE SEQUENCE</scope>
    <source>
        <strain evidence="2">WU24</strain>
    </source>
</reference>
<feature type="region of interest" description="Disordered" evidence="1">
    <location>
        <begin position="35"/>
        <end position="117"/>
    </location>
</feature>
<sequence>MTRCGEAGDHDEGMWADRTEKIWFMSYLPLFLRETKPDLDSKSKSENNKKRQRENRQPPWEMMICSRRRAGGRTIPNRTSPHPVLNRLTPLDREEQSNCRLRHANNRTEQQAQSNHA</sequence>
<protein>
    <submittedName>
        <fullName evidence="2">Uncharacterized protein</fullName>
    </submittedName>
</protein>
<dbReference type="Proteomes" id="UP000663671">
    <property type="component" value="Chromosome 1"/>
</dbReference>
<gene>
    <name evidence="2" type="ORF">I7I51_00403</name>
</gene>
<accession>A0A8A1MA07</accession>
<dbReference type="AlphaFoldDB" id="A0A8A1MA07"/>
<evidence type="ECO:0000256" key="1">
    <source>
        <dbReference type="SAM" id="MobiDB-lite"/>
    </source>
</evidence>
<evidence type="ECO:0000313" key="3">
    <source>
        <dbReference type="Proteomes" id="UP000663671"/>
    </source>
</evidence>
<feature type="compositionally biased region" description="Basic and acidic residues" evidence="1">
    <location>
        <begin position="35"/>
        <end position="49"/>
    </location>
</feature>
<dbReference type="VEuPathDB" id="FungiDB:I7I51_00403"/>
<proteinExistence type="predicted"/>
<feature type="compositionally biased region" description="Polar residues" evidence="1">
    <location>
        <begin position="107"/>
        <end position="117"/>
    </location>
</feature>
<organism evidence="2 3">
    <name type="scientific">Ajellomyces capsulatus</name>
    <name type="common">Darling's disease fungus</name>
    <name type="synonym">Histoplasma capsulatum</name>
    <dbReference type="NCBI Taxonomy" id="5037"/>
    <lineage>
        <taxon>Eukaryota</taxon>
        <taxon>Fungi</taxon>
        <taxon>Dikarya</taxon>
        <taxon>Ascomycota</taxon>
        <taxon>Pezizomycotina</taxon>
        <taxon>Eurotiomycetes</taxon>
        <taxon>Eurotiomycetidae</taxon>
        <taxon>Onygenales</taxon>
        <taxon>Ajellomycetaceae</taxon>
        <taxon>Histoplasma</taxon>
    </lineage>
</organism>
<evidence type="ECO:0000313" key="2">
    <source>
        <dbReference type="EMBL" id="QSS63346.1"/>
    </source>
</evidence>